<dbReference type="Pfam" id="PF13520">
    <property type="entry name" value="AA_permease_2"/>
    <property type="match status" value="1"/>
</dbReference>
<evidence type="ECO:0000256" key="3">
    <source>
        <dbReference type="ARBA" id="ARBA00022989"/>
    </source>
</evidence>
<dbReference type="GO" id="GO:0015179">
    <property type="term" value="F:L-amino acid transmembrane transporter activity"/>
    <property type="evidence" value="ECO:0007669"/>
    <property type="project" value="TreeGrafter"/>
</dbReference>
<dbReference type="PANTHER" id="PTHR11785">
    <property type="entry name" value="AMINO ACID TRANSPORTER"/>
    <property type="match status" value="1"/>
</dbReference>
<feature type="transmembrane region" description="Helical" evidence="6">
    <location>
        <begin position="167"/>
        <end position="197"/>
    </location>
</feature>
<dbReference type="PANTHER" id="PTHR11785:SF382">
    <property type="entry name" value="LOW-AFFINITY METHIONINE PERMEASE"/>
    <property type="match status" value="1"/>
</dbReference>
<keyword evidence="8" id="KW-1185">Reference proteome</keyword>
<feature type="transmembrane region" description="Helical" evidence="6">
    <location>
        <begin position="480"/>
        <end position="501"/>
    </location>
</feature>
<feature type="transmembrane region" description="Helical" evidence="6">
    <location>
        <begin position="88"/>
        <end position="109"/>
    </location>
</feature>
<feature type="transmembrane region" description="Helical" evidence="6">
    <location>
        <begin position="513"/>
        <end position="533"/>
    </location>
</feature>
<dbReference type="InterPro" id="IPR002293">
    <property type="entry name" value="AA/rel_permease1"/>
</dbReference>
<feature type="transmembrane region" description="Helical" evidence="6">
    <location>
        <begin position="241"/>
        <end position="263"/>
    </location>
</feature>
<dbReference type="HOGENOM" id="CLU_013661_4_1_1"/>
<feature type="transmembrane region" description="Helical" evidence="6">
    <location>
        <begin position="209"/>
        <end position="229"/>
    </location>
</feature>
<sequence length="568" mass="60708">MPWSRFTGRFLPSEPPTSSLPVGPDGVISNDGGPDSPQYAKDGTVLATASRGLDSGDGNVDRQPILESVDAGELTLDESALGGMGRHLGLVSTTFLIIGRILGTGIYSAPSSITAGVGSVGAALLLWVLGLALSFCGLFVWLEFGCMFPRSGGEKVYLEAVYRRPRFLATIVFAVQAIALGFTASGCIVFATNIVAAADRNPSEWEKRAIAIGVIVFVTLVHTFVPRAGVLLMNVVGSIKVVILLFIIVTGWAVLGGAVRHAIPDPHASFRDAFAHSATSSNLYATALFKVLNSYAGWSNAAYVLNEVKRPVRTLKIAGPLGLGICGVLYLLANVAYFAAATPQEIAASGVTVASYFMLKVFGATASRVLSVFVALSALGNVLSITFAQARVNQELAKEGVVPFQRFWAGTWPAGAPSAGLLLHFIPSFVVIVAIPFGDAFNFIVDVEGYPSSVINAFVVVGLFILRWRAPQAPRPFRVFLPIAFLFLVGQCFLLVAPFLRPPGGKGDTSLPYWLYPIIGIVVLLAGVVYWAVWRQLWPRLGSFSWAQRKETLADGTVVTTFYKEKRA</sequence>
<protein>
    <submittedName>
        <fullName evidence="7">High affinity methionine permease</fullName>
    </submittedName>
</protein>
<feature type="transmembrane region" description="Helical" evidence="6">
    <location>
        <begin position="317"/>
        <end position="341"/>
    </location>
</feature>
<comment type="caution">
    <text evidence="7">The sequence shown here is derived from an EMBL/GenBank/DDBJ whole genome shotgun (WGS) entry which is preliminary data.</text>
</comment>
<feature type="transmembrane region" description="Helical" evidence="6">
    <location>
        <begin position="121"/>
        <end position="146"/>
    </location>
</feature>
<evidence type="ECO:0000313" key="7">
    <source>
        <dbReference type="EMBL" id="KIH93205.1"/>
    </source>
</evidence>
<feature type="region of interest" description="Disordered" evidence="5">
    <location>
        <begin position="1"/>
        <end position="41"/>
    </location>
</feature>
<comment type="subcellular location">
    <subcellularLocation>
        <location evidence="1">Membrane</location>
        <topology evidence="1">Multi-pass membrane protein</topology>
    </subcellularLocation>
</comment>
<feature type="transmembrane region" description="Helical" evidence="6">
    <location>
        <begin position="283"/>
        <end position="305"/>
    </location>
</feature>
<evidence type="ECO:0000256" key="2">
    <source>
        <dbReference type="ARBA" id="ARBA00022692"/>
    </source>
</evidence>
<dbReference type="FunFam" id="1.20.1740.10:FF:000025">
    <property type="entry name" value="High-affinity methionine permease"/>
    <property type="match status" value="1"/>
</dbReference>
<evidence type="ECO:0000256" key="6">
    <source>
        <dbReference type="SAM" id="Phobius"/>
    </source>
</evidence>
<gene>
    <name evidence="7" type="ORF">SPBR_02654</name>
</gene>
<dbReference type="RefSeq" id="XP_040621215.1">
    <property type="nucleotide sequence ID" value="XM_040760957.1"/>
</dbReference>
<keyword evidence="4 6" id="KW-0472">Membrane</keyword>
<accession>A0A0C2J2E7</accession>
<evidence type="ECO:0000256" key="4">
    <source>
        <dbReference type="ARBA" id="ARBA00023136"/>
    </source>
</evidence>
<keyword evidence="3 6" id="KW-1133">Transmembrane helix</keyword>
<evidence type="ECO:0000256" key="5">
    <source>
        <dbReference type="SAM" id="MobiDB-lite"/>
    </source>
</evidence>
<feature type="transmembrane region" description="Helical" evidence="6">
    <location>
        <begin position="421"/>
        <end position="444"/>
    </location>
</feature>
<evidence type="ECO:0000313" key="8">
    <source>
        <dbReference type="Proteomes" id="UP000031575"/>
    </source>
</evidence>
<keyword evidence="2 6" id="KW-0812">Transmembrane</keyword>
<dbReference type="Proteomes" id="UP000031575">
    <property type="component" value="Unassembled WGS sequence"/>
</dbReference>
<organism evidence="7 8">
    <name type="scientific">Sporothrix brasiliensis 5110</name>
    <dbReference type="NCBI Taxonomy" id="1398154"/>
    <lineage>
        <taxon>Eukaryota</taxon>
        <taxon>Fungi</taxon>
        <taxon>Dikarya</taxon>
        <taxon>Ascomycota</taxon>
        <taxon>Pezizomycotina</taxon>
        <taxon>Sordariomycetes</taxon>
        <taxon>Sordariomycetidae</taxon>
        <taxon>Ophiostomatales</taxon>
        <taxon>Ophiostomataceae</taxon>
        <taxon>Sporothrix</taxon>
    </lineage>
</organism>
<reference evidence="7 8" key="1">
    <citation type="journal article" date="2014" name="BMC Genomics">
        <title>Comparative genomics of the major fungal agents of human and animal Sporotrichosis: Sporothrix schenckii and Sporothrix brasiliensis.</title>
        <authorList>
            <person name="Teixeira M.M."/>
            <person name="de Almeida L.G."/>
            <person name="Kubitschek-Barreira P."/>
            <person name="Alves F.L."/>
            <person name="Kioshima E.S."/>
            <person name="Abadio A.K."/>
            <person name="Fernandes L."/>
            <person name="Derengowski L.S."/>
            <person name="Ferreira K.S."/>
            <person name="Souza R.C."/>
            <person name="Ruiz J.C."/>
            <person name="de Andrade N.C."/>
            <person name="Paes H.C."/>
            <person name="Nicola A.M."/>
            <person name="Albuquerque P."/>
            <person name="Gerber A.L."/>
            <person name="Martins V.P."/>
            <person name="Peconick L.D."/>
            <person name="Neto A.V."/>
            <person name="Chaucanez C.B."/>
            <person name="Silva P.A."/>
            <person name="Cunha O.L."/>
            <person name="de Oliveira F.F."/>
            <person name="dos Santos T.C."/>
            <person name="Barros A.L."/>
            <person name="Soares M.A."/>
            <person name="de Oliveira L.M."/>
            <person name="Marini M.M."/>
            <person name="Villalobos-Duno H."/>
            <person name="Cunha M.M."/>
            <person name="de Hoog S."/>
            <person name="da Silveira J.F."/>
            <person name="Henrissat B."/>
            <person name="Nino-Vega G.A."/>
            <person name="Cisalpino P.S."/>
            <person name="Mora-Montes H.M."/>
            <person name="Almeida S.R."/>
            <person name="Stajich J.E."/>
            <person name="Lopes-Bezerra L.M."/>
            <person name="Vasconcelos A.T."/>
            <person name="Felipe M.S."/>
        </authorList>
    </citation>
    <scope>NUCLEOTIDE SEQUENCE [LARGE SCALE GENOMIC DNA]</scope>
    <source>
        <strain evidence="7 8">5110</strain>
    </source>
</reference>
<dbReference type="GO" id="GO:0016020">
    <property type="term" value="C:membrane"/>
    <property type="evidence" value="ECO:0007669"/>
    <property type="project" value="UniProtKB-SubCell"/>
</dbReference>
<proteinExistence type="predicted"/>
<feature type="transmembrane region" description="Helical" evidence="6">
    <location>
        <begin position="361"/>
        <end position="388"/>
    </location>
</feature>
<dbReference type="GeneID" id="63675878"/>
<dbReference type="OrthoDB" id="5982228at2759"/>
<name>A0A0C2J2E7_9PEZI</name>
<feature type="transmembrane region" description="Helical" evidence="6">
    <location>
        <begin position="450"/>
        <end position="468"/>
    </location>
</feature>
<dbReference type="VEuPathDB" id="FungiDB:SPBR_02654"/>
<evidence type="ECO:0000256" key="1">
    <source>
        <dbReference type="ARBA" id="ARBA00004141"/>
    </source>
</evidence>
<dbReference type="InterPro" id="IPR050598">
    <property type="entry name" value="AminoAcid_Transporter"/>
</dbReference>
<dbReference type="AlphaFoldDB" id="A0A0C2J2E7"/>
<dbReference type="EMBL" id="AWTV01000006">
    <property type="protein sequence ID" value="KIH93205.1"/>
    <property type="molecule type" value="Genomic_DNA"/>
</dbReference>
<dbReference type="Gene3D" id="1.20.1740.10">
    <property type="entry name" value="Amino acid/polyamine transporter I"/>
    <property type="match status" value="1"/>
</dbReference>